<dbReference type="OrthoDB" id="8958519at2"/>
<dbReference type="STRING" id="173990.SAMN05660691_00187"/>
<dbReference type="PANTHER" id="PTHR30367">
    <property type="entry name" value="P-HYDROXYBENZOIC ACID EFFLUX PUMP SUBUNIT AAEA-RELATED"/>
    <property type="match status" value="1"/>
</dbReference>
<accession>A0A1H6J3D8</accession>
<evidence type="ECO:0000313" key="5">
    <source>
        <dbReference type="EMBL" id="SEH56596.1"/>
    </source>
</evidence>
<feature type="domain" description="Multidrug resistance protein MdtA-like barrel-sandwich hybrid" evidence="4">
    <location>
        <begin position="45"/>
        <end position="229"/>
    </location>
</feature>
<keyword evidence="2" id="KW-0175">Coiled coil</keyword>
<reference evidence="6" key="1">
    <citation type="submission" date="2016-10" db="EMBL/GenBank/DDBJ databases">
        <authorList>
            <person name="Varghese N."/>
            <person name="Submissions S."/>
        </authorList>
    </citation>
    <scope>NUCLEOTIDE SEQUENCE [LARGE SCALE GENOMIC DNA]</scope>
    <source>
        <strain evidence="6">DSM 17616</strain>
    </source>
</reference>
<keyword evidence="3" id="KW-0812">Transmembrane</keyword>
<keyword evidence="3" id="KW-0472">Membrane</keyword>
<evidence type="ECO:0000256" key="2">
    <source>
        <dbReference type="SAM" id="Coils"/>
    </source>
</evidence>
<gene>
    <name evidence="5" type="ORF">SAMN05660691_00187</name>
</gene>
<evidence type="ECO:0000256" key="3">
    <source>
        <dbReference type="SAM" id="Phobius"/>
    </source>
</evidence>
<dbReference type="Gene3D" id="2.40.50.100">
    <property type="match status" value="1"/>
</dbReference>
<feature type="transmembrane region" description="Helical" evidence="3">
    <location>
        <begin position="12"/>
        <end position="34"/>
    </location>
</feature>
<evidence type="ECO:0000313" key="6">
    <source>
        <dbReference type="Proteomes" id="UP000199371"/>
    </source>
</evidence>
<evidence type="ECO:0000259" key="4">
    <source>
        <dbReference type="Pfam" id="PF25917"/>
    </source>
</evidence>
<evidence type="ECO:0000256" key="1">
    <source>
        <dbReference type="ARBA" id="ARBA00009477"/>
    </source>
</evidence>
<proteinExistence type="inferred from homology"/>
<dbReference type="EMBL" id="FNXF01000001">
    <property type="protein sequence ID" value="SEH56596.1"/>
    <property type="molecule type" value="Genomic_DNA"/>
</dbReference>
<dbReference type="Proteomes" id="UP000199371">
    <property type="component" value="Unassembled WGS sequence"/>
</dbReference>
<name>A0A1H6J3D8_9GAMM</name>
<dbReference type="Pfam" id="PF25917">
    <property type="entry name" value="BSH_RND"/>
    <property type="match status" value="1"/>
</dbReference>
<dbReference type="AlphaFoldDB" id="A0A1H6J3D8"/>
<organism evidence="5 6">
    <name type="scientific">Rheinheimera pacifica</name>
    <dbReference type="NCBI Taxonomy" id="173990"/>
    <lineage>
        <taxon>Bacteria</taxon>
        <taxon>Pseudomonadati</taxon>
        <taxon>Pseudomonadota</taxon>
        <taxon>Gammaproteobacteria</taxon>
        <taxon>Chromatiales</taxon>
        <taxon>Chromatiaceae</taxon>
        <taxon>Rheinheimera</taxon>
    </lineage>
</organism>
<protein>
    <submittedName>
        <fullName evidence="5">Multidrug resistance efflux pump</fullName>
    </submittedName>
</protein>
<feature type="coiled-coil region" evidence="2">
    <location>
        <begin position="84"/>
        <end position="111"/>
    </location>
</feature>
<comment type="similarity">
    <text evidence="1">Belongs to the membrane fusion protein (MFP) (TC 8.A.1) family.</text>
</comment>
<keyword evidence="3" id="KW-1133">Transmembrane helix</keyword>
<sequence>MTPDQIFKRWVQGALAVFVMAFAYFICADIWMPLSTQARVMHPVVGIAPDVSGQVTQVLVQNNQPVKAGDTLFTLDQRAYVLAVDKAELALEAAKQENAQLEAAIAAARASVTAYQASADELALEVKRLGQLIGSKSVSQQLVDQTRANYTGALAQVEAAKAQVNELMVRRGASGDDNLLLRQACNNLANARLNLQYTAVQAKVDGVISNLQLVPGNYATAGKALAALVAAKADIIADFREKSLMKVSVGTTASVMFDSLPGQVFAATVASVDAGVKDGQLPADGSLANPESSDRWVRDAQYLRLHLALKDNDQVLAALPSGARATVQLYPVSGPARWLGQVQARFISLLHYIY</sequence>
<dbReference type="RefSeq" id="WP_092789230.1">
    <property type="nucleotide sequence ID" value="NZ_FNXF01000001.1"/>
</dbReference>
<dbReference type="InterPro" id="IPR050393">
    <property type="entry name" value="MFP_Efflux_Pump"/>
</dbReference>
<dbReference type="Gene3D" id="2.40.30.170">
    <property type="match status" value="1"/>
</dbReference>
<keyword evidence="6" id="KW-1185">Reference proteome</keyword>
<dbReference type="InterPro" id="IPR058625">
    <property type="entry name" value="MdtA-like_BSH"/>
</dbReference>
<dbReference type="PANTHER" id="PTHR30367:SF6">
    <property type="entry name" value="SECRETION PROTEIN-RELATED"/>
    <property type="match status" value="1"/>
</dbReference>
<dbReference type="SUPFAM" id="SSF111369">
    <property type="entry name" value="HlyD-like secretion proteins"/>
    <property type="match status" value="2"/>
</dbReference>